<evidence type="ECO:0000313" key="2">
    <source>
        <dbReference type="EMBL" id="GFC96063.1"/>
    </source>
</evidence>
<dbReference type="AlphaFoldDB" id="A0A699SFV8"/>
<name>A0A699SFV8_TANCI</name>
<evidence type="ECO:0000256" key="1">
    <source>
        <dbReference type="SAM" id="MobiDB-lite"/>
    </source>
</evidence>
<protein>
    <submittedName>
        <fullName evidence="2">Uncharacterized protein</fullName>
    </submittedName>
</protein>
<feature type="region of interest" description="Disordered" evidence="1">
    <location>
        <begin position="1"/>
        <end position="96"/>
    </location>
</feature>
<gene>
    <name evidence="2" type="ORF">Tci_868033</name>
</gene>
<dbReference type="EMBL" id="BKCJ011158007">
    <property type="protein sequence ID" value="GFC96063.1"/>
    <property type="molecule type" value="Genomic_DNA"/>
</dbReference>
<reference evidence="2" key="1">
    <citation type="journal article" date="2019" name="Sci. Rep.">
        <title>Draft genome of Tanacetum cinerariifolium, the natural source of mosquito coil.</title>
        <authorList>
            <person name="Yamashiro T."/>
            <person name="Shiraishi A."/>
            <person name="Satake H."/>
            <person name="Nakayama K."/>
        </authorList>
    </citation>
    <scope>NUCLEOTIDE SEQUENCE</scope>
</reference>
<organism evidence="2">
    <name type="scientific">Tanacetum cinerariifolium</name>
    <name type="common">Dalmatian daisy</name>
    <name type="synonym">Chrysanthemum cinerariifolium</name>
    <dbReference type="NCBI Taxonomy" id="118510"/>
    <lineage>
        <taxon>Eukaryota</taxon>
        <taxon>Viridiplantae</taxon>
        <taxon>Streptophyta</taxon>
        <taxon>Embryophyta</taxon>
        <taxon>Tracheophyta</taxon>
        <taxon>Spermatophyta</taxon>
        <taxon>Magnoliopsida</taxon>
        <taxon>eudicotyledons</taxon>
        <taxon>Gunneridae</taxon>
        <taxon>Pentapetalae</taxon>
        <taxon>asterids</taxon>
        <taxon>campanulids</taxon>
        <taxon>Asterales</taxon>
        <taxon>Asteraceae</taxon>
        <taxon>Asteroideae</taxon>
        <taxon>Anthemideae</taxon>
        <taxon>Anthemidinae</taxon>
        <taxon>Tanacetum</taxon>
    </lineage>
</organism>
<sequence length="171" mass="18754">MHPEDDDDEDPEEDPVDYPADGGDDDDDEEESSEDEEDDEMDVEADEEEDEEEEHPAPADSIVVAPTAADQAPYAEETEPFETDESAATPPPHPAYRTMARISIPAPVPMPAWTDSERLGIVLRPRYEVGESSSAAAARPAGGLRADYGFVATMDREIMRNPEREVGYGIT</sequence>
<comment type="caution">
    <text evidence="2">The sequence shown here is derived from an EMBL/GenBank/DDBJ whole genome shotgun (WGS) entry which is preliminary data.</text>
</comment>
<proteinExistence type="predicted"/>
<feature type="compositionally biased region" description="Acidic residues" evidence="1">
    <location>
        <begin position="76"/>
        <end position="85"/>
    </location>
</feature>
<feature type="non-terminal residue" evidence="2">
    <location>
        <position position="171"/>
    </location>
</feature>
<feature type="compositionally biased region" description="Acidic residues" evidence="1">
    <location>
        <begin position="1"/>
        <end position="54"/>
    </location>
</feature>
<accession>A0A699SFV8</accession>